<evidence type="ECO:0000313" key="4">
    <source>
        <dbReference type="Proteomes" id="UP000642920"/>
    </source>
</evidence>
<feature type="transmembrane region" description="Helical" evidence="1">
    <location>
        <begin position="379"/>
        <end position="400"/>
    </location>
</feature>
<feature type="domain" description="CHASE2" evidence="2">
    <location>
        <begin position="40"/>
        <end position="336"/>
    </location>
</feature>
<dbReference type="SMART" id="SM01080">
    <property type="entry name" value="CHASE2"/>
    <property type="match status" value="1"/>
</dbReference>
<dbReference type="EMBL" id="JAERQG010000001">
    <property type="protein sequence ID" value="MBL0764871.1"/>
    <property type="molecule type" value="Genomic_DNA"/>
</dbReference>
<gene>
    <name evidence="3" type="ORF">JKP34_06390</name>
</gene>
<feature type="transmembrane region" description="Helical" evidence="1">
    <location>
        <begin position="12"/>
        <end position="32"/>
    </location>
</feature>
<feature type="transmembrane region" description="Helical" evidence="1">
    <location>
        <begin position="322"/>
        <end position="341"/>
    </location>
</feature>
<dbReference type="InterPro" id="IPR007890">
    <property type="entry name" value="CHASE2"/>
</dbReference>
<accession>A0A937DJ56</accession>
<proteinExistence type="predicted"/>
<dbReference type="Proteomes" id="UP000642920">
    <property type="component" value="Unassembled WGS sequence"/>
</dbReference>
<evidence type="ECO:0000256" key="1">
    <source>
        <dbReference type="SAM" id="Phobius"/>
    </source>
</evidence>
<feature type="transmembrane region" description="Helical" evidence="1">
    <location>
        <begin position="353"/>
        <end position="373"/>
    </location>
</feature>
<keyword evidence="1" id="KW-0812">Transmembrane</keyword>
<evidence type="ECO:0000313" key="3">
    <source>
        <dbReference type="EMBL" id="MBL0764871.1"/>
    </source>
</evidence>
<sequence length="425" mass="48278">MKIRNNRWVDSLIATAFIFLVMWGLSGLFNAFEAIDPIGEALADVEFTDVVYSKLREDPMAEDDIVLVNMGTLPRAGVAEQIKIISKYNPKVIGVDSFFPFPKDEEQDSLLAEALNEVETLVMASKVLNFVEEESGKWYYDSLKLSDPKFRDNAIFAHANLVTDEGVTQEDVKTNRVFNPVLPYKSDSSQMAFAVKIASIYAPEKAEKFLARNNEVEYINYKGNSLGSQSNFATTFFALDVHDVFQENFVPEMIEGKIVLFGFLGRFFGDRYNIEDKYFTPLNKKYAGRGEPDMYGVVIHANIISMILDEDYVGTISNELQILIAILLCYLNVVAFMWVYYRLPAWYDGITKLAQLIELILIVGLIIYAYHLYDWILDLTIAMAAVALVGDSLEVYNGVVKNIFTKEGRKELFKVQKKKKEVVIN</sequence>
<reference evidence="3" key="1">
    <citation type="submission" date="2021-01" db="EMBL/GenBank/DDBJ databases">
        <title>Marivirga sp. nov., isolated from intertidal surface sediments.</title>
        <authorList>
            <person name="Zhang M."/>
        </authorList>
    </citation>
    <scope>NUCLEOTIDE SEQUENCE</scope>
    <source>
        <strain evidence="3">SM1354</strain>
    </source>
</reference>
<name>A0A937DJ56_9BACT</name>
<keyword evidence="4" id="KW-1185">Reference proteome</keyword>
<dbReference type="Pfam" id="PF05226">
    <property type="entry name" value="CHASE2"/>
    <property type="match status" value="1"/>
</dbReference>
<comment type="caution">
    <text evidence="3">The sequence shown here is derived from an EMBL/GenBank/DDBJ whole genome shotgun (WGS) entry which is preliminary data.</text>
</comment>
<keyword evidence="1" id="KW-0472">Membrane</keyword>
<keyword evidence="1" id="KW-1133">Transmembrane helix</keyword>
<evidence type="ECO:0000259" key="2">
    <source>
        <dbReference type="SMART" id="SM01080"/>
    </source>
</evidence>
<protein>
    <submittedName>
        <fullName evidence="3">CHASE2 domain-containing protein</fullName>
    </submittedName>
</protein>
<dbReference type="RefSeq" id="WP_201918856.1">
    <property type="nucleotide sequence ID" value="NZ_JAERQG010000001.1"/>
</dbReference>
<organism evidence="3 4">
    <name type="scientific">Marivirga atlantica</name>
    <dbReference type="NCBI Taxonomy" id="1548457"/>
    <lineage>
        <taxon>Bacteria</taxon>
        <taxon>Pseudomonadati</taxon>
        <taxon>Bacteroidota</taxon>
        <taxon>Cytophagia</taxon>
        <taxon>Cytophagales</taxon>
        <taxon>Marivirgaceae</taxon>
        <taxon>Marivirga</taxon>
    </lineage>
</organism>
<dbReference type="AlphaFoldDB" id="A0A937DJ56"/>